<evidence type="ECO:0000313" key="13">
    <source>
        <dbReference type="Proteomes" id="UP000829999"/>
    </source>
</evidence>
<dbReference type="Pfam" id="PF03015">
    <property type="entry name" value="Sterile"/>
    <property type="match status" value="1"/>
</dbReference>
<evidence type="ECO:0000256" key="8">
    <source>
        <dbReference type="ARBA" id="ARBA00023136"/>
    </source>
</evidence>
<gene>
    <name evidence="14" type="primary">LOC118267621</name>
</gene>
<dbReference type="Proteomes" id="UP000829999">
    <property type="component" value="Chromosome 6"/>
</dbReference>
<keyword evidence="10" id="KW-0560">Oxidoreductase</keyword>
<keyword evidence="6 10" id="KW-1133">Transmembrane helix</keyword>
<feature type="transmembrane region" description="Helical" evidence="10">
    <location>
        <begin position="513"/>
        <end position="533"/>
    </location>
</feature>
<feature type="domain" description="Fatty acyl-CoA reductase C-terminal" evidence="11">
    <location>
        <begin position="396"/>
        <end position="488"/>
    </location>
</feature>
<organism evidence="13 14">
    <name type="scientific">Spodoptera frugiperda</name>
    <name type="common">Fall armyworm</name>
    <dbReference type="NCBI Taxonomy" id="7108"/>
    <lineage>
        <taxon>Eukaryota</taxon>
        <taxon>Metazoa</taxon>
        <taxon>Ecdysozoa</taxon>
        <taxon>Arthropoda</taxon>
        <taxon>Hexapoda</taxon>
        <taxon>Insecta</taxon>
        <taxon>Pterygota</taxon>
        <taxon>Neoptera</taxon>
        <taxon>Endopterygota</taxon>
        <taxon>Lepidoptera</taxon>
        <taxon>Glossata</taxon>
        <taxon>Ditrysia</taxon>
        <taxon>Noctuoidea</taxon>
        <taxon>Noctuidae</taxon>
        <taxon>Amphipyrinae</taxon>
        <taxon>Spodoptera</taxon>
    </lineage>
</organism>
<dbReference type="InterPro" id="IPR036291">
    <property type="entry name" value="NAD(P)-bd_dom_sf"/>
</dbReference>
<dbReference type="GeneID" id="118267621"/>
<dbReference type="GO" id="GO:0016020">
    <property type="term" value="C:membrane"/>
    <property type="evidence" value="ECO:0007669"/>
    <property type="project" value="UniProtKB-SubCell"/>
</dbReference>
<evidence type="ECO:0000256" key="10">
    <source>
        <dbReference type="RuleBase" id="RU363097"/>
    </source>
</evidence>
<evidence type="ECO:0000256" key="1">
    <source>
        <dbReference type="ARBA" id="ARBA00004141"/>
    </source>
</evidence>
<keyword evidence="8 10" id="KW-0472">Membrane</keyword>
<evidence type="ECO:0000256" key="4">
    <source>
        <dbReference type="ARBA" id="ARBA00022692"/>
    </source>
</evidence>
<dbReference type="PANTHER" id="PTHR11011">
    <property type="entry name" value="MALE STERILITY PROTEIN 2-RELATED"/>
    <property type="match status" value="1"/>
</dbReference>
<evidence type="ECO:0000256" key="2">
    <source>
        <dbReference type="ARBA" id="ARBA00005928"/>
    </source>
</evidence>
<dbReference type="GO" id="GO:0102965">
    <property type="term" value="F:alcohol-forming long-chain fatty acyl-CoA reductase activity"/>
    <property type="evidence" value="ECO:0007669"/>
    <property type="project" value="UniProtKB-EC"/>
</dbReference>
<dbReference type="GO" id="GO:0035336">
    <property type="term" value="P:long-chain fatty-acyl-CoA metabolic process"/>
    <property type="evidence" value="ECO:0007669"/>
    <property type="project" value="TreeGrafter"/>
</dbReference>
<keyword evidence="7 10" id="KW-0443">Lipid metabolism</keyword>
<dbReference type="InterPro" id="IPR033640">
    <property type="entry name" value="FAR_C"/>
</dbReference>
<dbReference type="SUPFAM" id="SSF51735">
    <property type="entry name" value="NAD(P)-binding Rossmann-fold domains"/>
    <property type="match status" value="1"/>
</dbReference>
<feature type="domain" description="Thioester reductase (TE)" evidence="12">
    <location>
        <begin position="45"/>
        <end position="320"/>
    </location>
</feature>
<dbReference type="Pfam" id="PF07993">
    <property type="entry name" value="NAD_binding_4"/>
    <property type="match status" value="1"/>
</dbReference>
<sequence length="535" mass="60986">MAVETMDPAQVFMAKVSDRFKPVHDLTARGTSSVQQFYSGATVFLTGGSGFLGKQLIEKLLRATRVSKIYVLLRSKKGKNVQQRLLEMLKDPVYETLREQQPEFANKIVAVSGDVSELKLGLSDKDWNTIADEVDIIFHMAATTRFDETLKRATFINVRGTREILDIGKACKKLRSFVYVSTAYTHASADRVDDAVLEKFYPSPVSPKTMIGMAETIDEERLNDITTSLTKSWPNTYTFTKAIGESLVETIGKDLPLCVVRPAIVVGTKREPTPGWLDVSCIYGATGLLLAVGLGVMHTSYARPDNQIDLVPVDYVNNAILVAACETARTKRATLQDNETKIYTVTSSTRNRFTWDKLDYLLTNEARYYTTPKAVGYGFVWSTYNRLLFWLYTWLLHLIPAYIIDAIAVIFGHKRRFVKLARKMQRLSDVLAYFLTNGWKFEDQNTVTLFDNLSKDDKQIFNFDVTDIDWTEYILIWCLGLRKYVIKDGLTDTLYACKKQTIFKFATYTLLPLYFYGLFKLMYCAVSFLYVTFLK</sequence>
<proteinExistence type="inferred from homology"/>
<evidence type="ECO:0000256" key="6">
    <source>
        <dbReference type="ARBA" id="ARBA00022989"/>
    </source>
</evidence>
<comment type="catalytic activity">
    <reaction evidence="9 10">
        <text>a long-chain fatty acyl-CoA + 2 NADPH + 2 H(+) = a long-chain primary fatty alcohol + 2 NADP(+) + CoA</text>
        <dbReference type="Rhea" id="RHEA:52716"/>
        <dbReference type="ChEBI" id="CHEBI:15378"/>
        <dbReference type="ChEBI" id="CHEBI:57287"/>
        <dbReference type="ChEBI" id="CHEBI:57783"/>
        <dbReference type="ChEBI" id="CHEBI:58349"/>
        <dbReference type="ChEBI" id="CHEBI:77396"/>
        <dbReference type="ChEBI" id="CHEBI:83139"/>
        <dbReference type="EC" id="1.2.1.84"/>
    </reaction>
</comment>
<evidence type="ECO:0000256" key="9">
    <source>
        <dbReference type="ARBA" id="ARBA00052530"/>
    </source>
</evidence>
<dbReference type="CDD" id="cd09071">
    <property type="entry name" value="FAR_C"/>
    <property type="match status" value="1"/>
</dbReference>
<protein>
    <recommendedName>
        <fullName evidence="10">Fatty acyl-CoA reductase</fullName>
        <ecNumber evidence="10">1.2.1.84</ecNumber>
    </recommendedName>
</protein>
<keyword evidence="13" id="KW-1185">Reference proteome</keyword>
<comment type="subcellular location">
    <subcellularLocation>
        <location evidence="1">Membrane</location>
        <topology evidence="1">Multi-pass membrane protein</topology>
    </subcellularLocation>
</comment>
<dbReference type="FunFam" id="3.40.50.720:FF:000143">
    <property type="entry name" value="Fatty acyl-CoA reductase"/>
    <property type="match status" value="1"/>
</dbReference>
<evidence type="ECO:0000259" key="11">
    <source>
        <dbReference type="Pfam" id="PF03015"/>
    </source>
</evidence>
<accession>A0A9R0DMW5</accession>
<evidence type="ECO:0000313" key="14">
    <source>
        <dbReference type="RefSeq" id="XP_050550023.1"/>
    </source>
</evidence>
<dbReference type="InterPro" id="IPR026055">
    <property type="entry name" value="FAR"/>
</dbReference>
<dbReference type="CDD" id="cd05236">
    <property type="entry name" value="FAR-N_SDR_e"/>
    <property type="match status" value="1"/>
</dbReference>
<dbReference type="PANTHER" id="PTHR11011:SF60">
    <property type="entry name" value="FATTY ACYL-COA REDUCTASE-RELATED"/>
    <property type="match status" value="1"/>
</dbReference>
<feature type="transmembrane region" description="Helical" evidence="10">
    <location>
        <begin position="389"/>
        <end position="412"/>
    </location>
</feature>
<comment type="function">
    <text evidence="10">Catalyzes the reduction of fatty acyl-CoA to fatty alcohols.</text>
</comment>
<dbReference type="GO" id="GO:0005777">
    <property type="term" value="C:peroxisome"/>
    <property type="evidence" value="ECO:0007669"/>
    <property type="project" value="TreeGrafter"/>
</dbReference>
<comment type="similarity">
    <text evidence="2 10">Belongs to the fatty acyl-CoA reductase family.</text>
</comment>
<reference evidence="14" key="1">
    <citation type="submission" date="2025-08" db="UniProtKB">
        <authorList>
            <consortium name="RefSeq"/>
        </authorList>
    </citation>
    <scope>IDENTIFICATION</scope>
    <source>
        <tissue evidence="14">Whole larval tissue</tissue>
    </source>
</reference>
<keyword evidence="5 10" id="KW-0521">NADP</keyword>
<dbReference type="EC" id="1.2.1.84" evidence="10"/>
<name>A0A9R0DMW5_SPOFR</name>
<keyword evidence="4 10" id="KW-0812">Transmembrane</keyword>
<dbReference type="AlphaFoldDB" id="A0A9R0DMW5"/>
<dbReference type="OrthoDB" id="429813at2759"/>
<dbReference type="RefSeq" id="XP_050550023.1">
    <property type="nucleotide sequence ID" value="XM_050694066.1"/>
</dbReference>
<keyword evidence="3 10" id="KW-0444">Lipid biosynthesis</keyword>
<dbReference type="GO" id="GO:0080019">
    <property type="term" value="F:alcohol-forming very long-chain fatty acyl-CoA reductase activity"/>
    <property type="evidence" value="ECO:0007669"/>
    <property type="project" value="InterPro"/>
</dbReference>
<dbReference type="InterPro" id="IPR013120">
    <property type="entry name" value="FAR_NAD-bd"/>
</dbReference>
<evidence type="ECO:0000256" key="3">
    <source>
        <dbReference type="ARBA" id="ARBA00022516"/>
    </source>
</evidence>
<dbReference type="Gene3D" id="3.40.50.720">
    <property type="entry name" value="NAD(P)-binding Rossmann-like Domain"/>
    <property type="match status" value="1"/>
</dbReference>
<evidence type="ECO:0000256" key="7">
    <source>
        <dbReference type="ARBA" id="ARBA00023098"/>
    </source>
</evidence>
<evidence type="ECO:0000256" key="5">
    <source>
        <dbReference type="ARBA" id="ARBA00022857"/>
    </source>
</evidence>
<evidence type="ECO:0000259" key="12">
    <source>
        <dbReference type="Pfam" id="PF07993"/>
    </source>
</evidence>